<organism evidence="1">
    <name type="scientific">Anguilla anguilla</name>
    <name type="common">European freshwater eel</name>
    <name type="synonym">Muraena anguilla</name>
    <dbReference type="NCBI Taxonomy" id="7936"/>
    <lineage>
        <taxon>Eukaryota</taxon>
        <taxon>Metazoa</taxon>
        <taxon>Chordata</taxon>
        <taxon>Craniata</taxon>
        <taxon>Vertebrata</taxon>
        <taxon>Euteleostomi</taxon>
        <taxon>Actinopterygii</taxon>
        <taxon>Neopterygii</taxon>
        <taxon>Teleostei</taxon>
        <taxon>Anguilliformes</taxon>
        <taxon>Anguillidae</taxon>
        <taxon>Anguilla</taxon>
    </lineage>
</organism>
<evidence type="ECO:0000313" key="1">
    <source>
        <dbReference type="EMBL" id="JAH50486.1"/>
    </source>
</evidence>
<name>A0A0E9TA39_ANGAN</name>
<protein>
    <submittedName>
        <fullName evidence="1">Uncharacterized protein</fullName>
    </submittedName>
</protein>
<accession>A0A0E9TA39</accession>
<dbReference type="EMBL" id="GBXM01058091">
    <property type="protein sequence ID" value="JAH50486.1"/>
    <property type="molecule type" value="Transcribed_RNA"/>
</dbReference>
<reference evidence="1" key="2">
    <citation type="journal article" date="2015" name="Fish Shellfish Immunol.">
        <title>Early steps in the European eel (Anguilla anguilla)-Vibrio vulnificus interaction in the gills: Role of the RtxA13 toxin.</title>
        <authorList>
            <person name="Callol A."/>
            <person name="Pajuelo D."/>
            <person name="Ebbesson L."/>
            <person name="Teles M."/>
            <person name="MacKenzie S."/>
            <person name="Amaro C."/>
        </authorList>
    </citation>
    <scope>NUCLEOTIDE SEQUENCE</scope>
</reference>
<reference evidence="1" key="1">
    <citation type="submission" date="2014-11" db="EMBL/GenBank/DDBJ databases">
        <authorList>
            <person name="Amaro Gonzalez C."/>
        </authorList>
    </citation>
    <scope>NUCLEOTIDE SEQUENCE</scope>
</reference>
<proteinExistence type="predicted"/>
<dbReference type="AlphaFoldDB" id="A0A0E9TA39"/>
<sequence>MTNVPEQNSLLSLLHTKQHHHIHKLIWHFL</sequence>